<accession>A0A1H3P0L1</accession>
<dbReference type="STRING" id="415015.SAMN05660462_01320"/>
<dbReference type="AlphaFoldDB" id="A0A1H3P0L1"/>
<organism evidence="1 2">
    <name type="scientific">Proteiniborus ethanoligenes</name>
    <dbReference type="NCBI Taxonomy" id="415015"/>
    <lineage>
        <taxon>Bacteria</taxon>
        <taxon>Bacillati</taxon>
        <taxon>Bacillota</taxon>
        <taxon>Clostridia</taxon>
        <taxon>Eubacteriales</taxon>
        <taxon>Proteiniborus</taxon>
    </lineage>
</organism>
<dbReference type="RefSeq" id="WP_091728884.1">
    <property type="nucleotide sequence ID" value="NZ_FNQE01000012.1"/>
</dbReference>
<proteinExistence type="predicted"/>
<dbReference type="EMBL" id="FNQE01000012">
    <property type="protein sequence ID" value="SDY94666.1"/>
    <property type="molecule type" value="Genomic_DNA"/>
</dbReference>
<name>A0A1H3P0L1_9FIRM</name>
<keyword evidence="2" id="KW-1185">Reference proteome</keyword>
<dbReference type="Proteomes" id="UP000198625">
    <property type="component" value="Unassembled WGS sequence"/>
</dbReference>
<sequence length="223" mass="26370">MIDLQDGDALRSMFPSNKKYYKEINAYIENEQAKTHKKIEEDFMLINYGKIPNEDYFEEYIDEDILQDIVNVGFDNWNEASSVDIFDGYNEYDDCAYFGFGRTDEEQEEQKRLAISKNNSYVYQLDKLLGSFRIYIENNIEAKTFAINNKYIVINLLHPYLSEHVANELYEISDIDLNVLMKYDNRVRSILNRFKNYMPSINIPNLASFHNQFASNDDEDIPF</sequence>
<protein>
    <submittedName>
        <fullName evidence="1">Uncharacterized protein</fullName>
    </submittedName>
</protein>
<gene>
    <name evidence="1" type="ORF">SAMN05660462_01320</name>
</gene>
<reference evidence="1 2" key="1">
    <citation type="submission" date="2016-10" db="EMBL/GenBank/DDBJ databases">
        <authorList>
            <person name="de Groot N.N."/>
        </authorList>
    </citation>
    <scope>NUCLEOTIDE SEQUENCE [LARGE SCALE GENOMIC DNA]</scope>
    <source>
        <strain evidence="1 2">DSM 21650</strain>
    </source>
</reference>
<evidence type="ECO:0000313" key="1">
    <source>
        <dbReference type="EMBL" id="SDY94666.1"/>
    </source>
</evidence>
<evidence type="ECO:0000313" key="2">
    <source>
        <dbReference type="Proteomes" id="UP000198625"/>
    </source>
</evidence>